<evidence type="ECO:0000256" key="1">
    <source>
        <dbReference type="SAM" id="SignalP"/>
    </source>
</evidence>
<feature type="signal peptide" evidence="1">
    <location>
        <begin position="1"/>
        <end position="19"/>
    </location>
</feature>
<accession>A0A426XD76</accession>
<sequence length="85" mass="8926">MSPTPFLLLLLLFLFATFAASYTKIGVQGLAPHANITLPGHASIKDGTAVILTHGLGVGWALYSRPLRFLNPPPVPLPPVPASPS</sequence>
<dbReference type="AlphaFoldDB" id="A0A426XD76"/>
<reference evidence="2 3" key="1">
    <citation type="journal article" date="2014" name="Agronomy (Basel)">
        <title>A Draft Genome Sequence for Ensete ventricosum, the Drought-Tolerant Tree Against Hunger.</title>
        <authorList>
            <person name="Harrison J."/>
            <person name="Moore K.A."/>
            <person name="Paszkiewicz K."/>
            <person name="Jones T."/>
            <person name="Grant M."/>
            <person name="Ambacheew D."/>
            <person name="Muzemil S."/>
            <person name="Studholme D.J."/>
        </authorList>
    </citation>
    <scope>NUCLEOTIDE SEQUENCE [LARGE SCALE GENOMIC DNA]</scope>
</reference>
<organism evidence="2 3">
    <name type="scientific">Ensete ventricosum</name>
    <name type="common">Abyssinian banana</name>
    <name type="synonym">Musa ensete</name>
    <dbReference type="NCBI Taxonomy" id="4639"/>
    <lineage>
        <taxon>Eukaryota</taxon>
        <taxon>Viridiplantae</taxon>
        <taxon>Streptophyta</taxon>
        <taxon>Embryophyta</taxon>
        <taxon>Tracheophyta</taxon>
        <taxon>Spermatophyta</taxon>
        <taxon>Magnoliopsida</taxon>
        <taxon>Liliopsida</taxon>
        <taxon>Zingiberales</taxon>
        <taxon>Musaceae</taxon>
        <taxon>Ensete</taxon>
    </lineage>
</organism>
<proteinExistence type="predicted"/>
<comment type="caution">
    <text evidence="2">The sequence shown here is derived from an EMBL/GenBank/DDBJ whole genome shotgun (WGS) entry which is preliminary data.</text>
</comment>
<evidence type="ECO:0000313" key="3">
    <source>
        <dbReference type="Proteomes" id="UP000287651"/>
    </source>
</evidence>
<evidence type="ECO:0008006" key="4">
    <source>
        <dbReference type="Google" id="ProtNLM"/>
    </source>
</evidence>
<gene>
    <name evidence="2" type="ORF">B296_00050793</name>
</gene>
<dbReference type="EMBL" id="AMZH03022303">
    <property type="protein sequence ID" value="RRT37436.1"/>
    <property type="molecule type" value="Genomic_DNA"/>
</dbReference>
<dbReference type="Proteomes" id="UP000287651">
    <property type="component" value="Unassembled WGS sequence"/>
</dbReference>
<keyword evidence="1" id="KW-0732">Signal</keyword>
<protein>
    <recommendedName>
        <fullName evidence="4">AB hydrolase-1 domain-containing protein</fullName>
    </recommendedName>
</protein>
<evidence type="ECO:0000313" key="2">
    <source>
        <dbReference type="EMBL" id="RRT37436.1"/>
    </source>
</evidence>
<feature type="chain" id="PRO_5019481909" description="AB hydrolase-1 domain-containing protein" evidence="1">
    <location>
        <begin position="20"/>
        <end position="85"/>
    </location>
</feature>
<name>A0A426XD76_ENSVE</name>